<sequence length="280" mass="29546">MSIAPHTTLAALADRYDAFFIDQFGVLRDDDGAYPGANAALLRLKSLGKTVVILSNSGRSGDYNGDRLVKLGFDRSGFDHFLTSGDVAHHILAQETGEKADVTRCLTISSGGDRNLAERLGFESVEDAALADIVIISGSEAERIPLSTYRDRLRPAAERGIPCYCTNPDRHKLVKGGGTAPGAGSIALAYEALGGPVRWFGKPHPAIYKQAQSLLGNIAADRIVCIGDSIEHDIAGAAGAGLASCLVRTGILAATPESALAPVCETHGARPDFLMERFTV</sequence>
<geneLocation type="plasmid" evidence="1">
    <name>unnamed</name>
</geneLocation>
<evidence type="ECO:0000313" key="1">
    <source>
        <dbReference type="EMBL" id="MCJ8151315.1"/>
    </source>
</evidence>
<dbReference type="Pfam" id="PF13242">
    <property type="entry name" value="Hydrolase_like"/>
    <property type="match status" value="1"/>
</dbReference>
<dbReference type="Proteomes" id="UP001201844">
    <property type="component" value="Unassembled WGS sequence"/>
</dbReference>
<accession>A0ABT0CRT0</accession>
<name>A0ABT0CRT0_9HYPH</name>
<keyword evidence="2" id="KW-1185">Reference proteome</keyword>
<dbReference type="RefSeq" id="WP_241604385.1">
    <property type="nucleotide sequence ID" value="NZ_JAKVIN010000008.1"/>
</dbReference>
<gene>
    <name evidence="1" type="ORF">MKI86_19420</name>
</gene>
<evidence type="ECO:0000313" key="2">
    <source>
        <dbReference type="Proteomes" id="UP001201844"/>
    </source>
</evidence>
<dbReference type="GO" id="GO:0016787">
    <property type="term" value="F:hydrolase activity"/>
    <property type="evidence" value="ECO:0007669"/>
    <property type="project" value="UniProtKB-KW"/>
</dbReference>
<dbReference type="NCBIfam" id="TIGR01459">
    <property type="entry name" value="HAD-SF-IIA-hyp4"/>
    <property type="match status" value="1"/>
</dbReference>
<keyword evidence="1" id="KW-0614">Plasmid</keyword>
<protein>
    <submittedName>
        <fullName evidence="1">TIGR01459 family HAD-type hydrolase</fullName>
    </submittedName>
</protein>
<dbReference type="EMBL" id="JAKVIN010000008">
    <property type="protein sequence ID" value="MCJ8151315.1"/>
    <property type="molecule type" value="Genomic_DNA"/>
</dbReference>
<dbReference type="Pfam" id="PF13344">
    <property type="entry name" value="Hydrolase_6"/>
    <property type="match status" value="1"/>
</dbReference>
<dbReference type="Gene3D" id="3.40.50.1000">
    <property type="entry name" value="HAD superfamily/HAD-like"/>
    <property type="match status" value="2"/>
</dbReference>
<dbReference type="InterPro" id="IPR006356">
    <property type="entry name" value="HAD-SF_hydro_IIA_hyp3"/>
</dbReference>
<dbReference type="SUPFAM" id="SSF56784">
    <property type="entry name" value="HAD-like"/>
    <property type="match status" value="1"/>
</dbReference>
<reference evidence="1 2" key="1">
    <citation type="submission" date="2022-02" db="EMBL/GenBank/DDBJ databases">
        <title>Shinella B3.7 sp. nov., isolated from Sediment (Zhairuo Island).</title>
        <authorList>
            <person name="Chen G."/>
        </authorList>
    </citation>
    <scope>NUCLEOTIDE SEQUENCE [LARGE SCALE GENOMIC DNA]</scope>
    <source>
        <strain evidence="1 2">B3.7</strain>
        <plasmid evidence="1">unnamed</plasmid>
    </source>
</reference>
<dbReference type="InterPro" id="IPR006357">
    <property type="entry name" value="HAD-SF_hydro_IIA"/>
</dbReference>
<keyword evidence="1" id="KW-0378">Hydrolase</keyword>
<dbReference type="PANTHER" id="PTHR19288:SF90">
    <property type="entry name" value="OS08G0542600 PROTEIN"/>
    <property type="match status" value="1"/>
</dbReference>
<dbReference type="InterPro" id="IPR036412">
    <property type="entry name" value="HAD-like_sf"/>
</dbReference>
<dbReference type="NCBIfam" id="TIGR01460">
    <property type="entry name" value="HAD-SF-IIA"/>
    <property type="match status" value="1"/>
</dbReference>
<dbReference type="PANTHER" id="PTHR19288">
    <property type="entry name" value="4-NITROPHENYLPHOSPHATASE-RELATED"/>
    <property type="match status" value="1"/>
</dbReference>
<comment type="caution">
    <text evidence="1">The sequence shown here is derived from an EMBL/GenBank/DDBJ whole genome shotgun (WGS) entry which is preliminary data.</text>
</comment>
<dbReference type="InterPro" id="IPR023214">
    <property type="entry name" value="HAD_sf"/>
</dbReference>
<organism evidence="1 2">
    <name type="scientific">Shinella sedimenti</name>
    <dbReference type="NCBI Taxonomy" id="2919913"/>
    <lineage>
        <taxon>Bacteria</taxon>
        <taxon>Pseudomonadati</taxon>
        <taxon>Pseudomonadota</taxon>
        <taxon>Alphaproteobacteria</taxon>
        <taxon>Hyphomicrobiales</taxon>
        <taxon>Rhizobiaceae</taxon>
        <taxon>Shinella</taxon>
    </lineage>
</organism>
<proteinExistence type="predicted"/>